<dbReference type="GO" id="GO:0061710">
    <property type="term" value="F:L-threonylcarbamoyladenylate synthase"/>
    <property type="evidence" value="ECO:0007669"/>
    <property type="project" value="UniProtKB-EC"/>
</dbReference>
<keyword evidence="7 13" id="KW-0819">tRNA processing</keyword>
<dbReference type="AlphaFoldDB" id="A0A3D9HRW5"/>
<dbReference type="Gene3D" id="3.40.50.11030">
    <property type="entry name" value="Threonylcarbamoyl-AMP synthase, C-terminal domain"/>
    <property type="match status" value="1"/>
</dbReference>
<feature type="binding site" evidence="14">
    <location>
        <position position="118"/>
    </location>
    <ligand>
        <name>ATP</name>
        <dbReference type="ChEBI" id="CHEBI:30616"/>
    </ligand>
</feature>
<feature type="binding site" evidence="14">
    <location>
        <position position="31"/>
    </location>
    <ligand>
        <name>L-threonine</name>
        <dbReference type="ChEBI" id="CHEBI:57926"/>
    </ligand>
</feature>
<dbReference type="PANTHER" id="PTHR17490">
    <property type="entry name" value="SUA5"/>
    <property type="match status" value="1"/>
</dbReference>
<dbReference type="InterPro" id="IPR017945">
    <property type="entry name" value="DHBP_synth_RibB-like_a/b_dom"/>
</dbReference>
<evidence type="ECO:0000256" key="12">
    <source>
        <dbReference type="ARBA" id="ARBA00048366"/>
    </source>
</evidence>
<organism evidence="16 17">
    <name type="scientific">Aestuariispira insulae</name>
    <dbReference type="NCBI Taxonomy" id="1461337"/>
    <lineage>
        <taxon>Bacteria</taxon>
        <taxon>Pseudomonadati</taxon>
        <taxon>Pseudomonadota</taxon>
        <taxon>Alphaproteobacteria</taxon>
        <taxon>Rhodospirillales</taxon>
        <taxon>Kiloniellaceae</taxon>
        <taxon>Aestuariispira</taxon>
    </lineage>
</organism>
<keyword evidence="9 13" id="KW-0547">Nucleotide-binding</keyword>
<dbReference type="GO" id="GO:0003725">
    <property type="term" value="F:double-stranded RNA binding"/>
    <property type="evidence" value="ECO:0007669"/>
    <property type="project" value="UniProtKB-UniRule"/>
</dbReference>
<dbReference type="GO" id="GO:0008033">
    <property type="term" value="P:tRNA processing"/>
    <property type="evidence" value="ECO:0007669"/>
    <property type="project" value="UniProtKB-KW"/>
</dbReference>
<keyword evidence="10 13" id="KW-0067">ATP-binding</keyword>
<dbReference type="InterPro" id="IPR050156">
    <property type="entry name" value="TC-AMP_synthase_SUA5"/>
</dbReference>
<dbReference type="Gene3D" id="3.90.870.10">
    <property type="entry name" value="DHBP synthase"/>
    <property type="match status" value="1"/>
</dbReference>
<feature type="binding site" evidence="14">
    <location>
        <position position="63"/>
    </location>
    <ligand>
        <name>ATP</name>
        <dbReference type="ChEBI" id="CHEBI:30616"/>
    </ligand>
</feature>
<feature type="binding site" evidence="14">
    <location>
        <position position="192"/>
    </location>
    <ligand>
        <name>ATP</name>
        <dbReference type="ChEBI" id="CHEBI:30616"/>
    </ligand>
</feature>
<dbReference type="GO" id="GO:0005524">
    <property type="term" value="F:ATP binding"/>
    <property type="evidence" value="ECO:0007669"/>
    <property type="project" value="UniProtKB-UniRule"/>
</dbReference>
<evidence type="ECO:0000256" key="7">
    <source>
        <dbReference type="ARBA" id="ARBA00022694"/>
    </source>
</evidence>
<comment type="subcellular location">
    <subcellularLocation>
        <location evidence="1 13">Cytoplasm</location>
    </subcellularLocation>
</comment>
<feature type="binding site" evidence="14">
    <location>
        <position position="178"/>
    </location>
    <ligand>
        <name>L-threonine</name>
        <dbReference type="ChEBI" id="CHEBI:57926"/>
    </ligand>
</feature>
<evidence type="ECO:0000256" key="9">
    <source>
        <dbReference type="ARBA" id="ARBA00022741"/>
    </source>
</evidence>
<dbReference type="PANTHER" id="PTHR17490:SF16">
    <property type="entry name" value="THREONYLCARBAMOYL-AMP SYNTHASE"/>
    <property type="match status" value="1"/>
</dbReference>
<feature type="domain" description="YrdC-like" evidence="15">
    <location>
        <begin position="9"/>
        <end position="196"/>
    </location>
</feature>
<comment type="similarity">
    <text evidence="2 13">Belongs to the SUA5 family.</text>
</comment>
<dbReference type="FunFam" id="3.90.870.10:FF:000009">
    <property type="entry name" value="Threonylcarbamoyl-AMP synthase, putative"/>
    <property type="match status" value="1"/>
</dbReference>
<evidence type="ECO:0000256" key="8">
    <source>
        <dbReference type="ARBA" id="ARBA00022695"/>
    </source>
</evidence>
<evidence type="ECO:0000256" key="11">
    <source>
        <dbReference type="ARBA" id="ARBA00029774"/>
    </source>
</evidence>
<keyword evidence="8 13" id="KW-0548">Nucleotidyltransferase</keyword>
<evidence type="ECO:0000256" key="1">
    <source>
        <dbReference type="ARBA" id="ARBA00004496"/>
    </source>
</evidence>
<dbReference type="InterPro" id="IPR006070">
    <property type="entry name" value="Sua5-like_dom"/>
</dbReference>
<accession>A0A3D9HRW5</accession>
<comment type="catalytic activity">
    <reaction evidence="12 13">
        <text>L-threonine + hydrogencarbonate + ATP = L-threonylcarbamoyladenylate + diphosphate + H2O</text>
        <dbReference type="Rhea" id="RHEA:36407"/>
        <dbReference type="ChEBI" id="CHEBI:15377"/>
        <dbReference type="ChEBI" id="CHEBI:17544"/>
        <dbReference type="ChEBI" id="CHEBI:30616"/>
        <dbReference type="ChEBI" id="CHEBI:33019"/>
        <dbReference type="ChEBI" id="CHEBI:57926"/>
        <dbReference type="ChEBI" id="CHEBI:73682"/>
        <dbReference type="EC" id="2.7.7.87"/>
    </reaction>
</comment>
<dbReference type="EC" id="2.7.7.87" evidence="3 13"/>
<evidence type="ECO:0000256" key="3">
    <source>
        <dbReference type="ARBA" id="ARBA00012584"/>
    </source>
</evidence>
<dbReference type="SUPFAM" id="SSF55821">
    <property type="entry name" value="YrdC/RibB"/>
    <property type="match status" value="1"/>
</dbReference>
<dbReference type="InterPro" id="IPR038385">
    <property type="entry name" value="Sua5/YwlC_C"/>
</dbReference>
<proteinExistence type="inferred from homology"/>
<feature type="binding site" evidence="14">
    <location>
        <position position="229"/>
    </location>
    <ligand>
        <name>ATP</name>
        <dbReference type="ChEBI" id="CHEBI:30616"/>
    </ligand>
</feature>
<dbReference type="Pfam" id="PF03481">
    <property type="entry name" value="Sua5_C"/>
    <property type="match status" value="1"/>
</dbReference>
<dbReference type="OrthoDB" id="9814580at2"/>
<keyword evidence="17" id="KW-1185">Reference proteome</keyword>
<dbReference type="EMBL" id="QRDW01000002">
    <property type="protein sequence ID" value="RED52232.1"/>
    <property type="molecule type" value="Genomic_DNA"/>
</dbReference>
<dbReference type="PIRSF" id="PIRSF004930">
    <property type="entry name" value="Tln_factor_SUA5"/>
    <property type="match status" value="1"/>
</dbReference>
<comment type="function">
    <text evidence="13">Required for the formation of a threonylcarbamoyl group on adenosine at position 37 (t(6)A37) in tRNAs that read codons beginning with adenine.</text>
</comment>
<evidence type="ECO:0000256" key="10">
    <source>
        <dbReference type="ARBA" id="ARBA00022840"/>
    </source>
</evidence>
<dbReference type="GO" id="GO:0006450">
    <property type="term" value="P:regulation of translational fidelity"/>
    <property type="evidence" value="ECO:0007669"/>
    <property type="project" value="TreeGrafter"/>
</dbReference>
<reference evidence="16 17" key="1">
    <citation type="submission" date="2018-07" db="EMBL/GenBank/DDBJ databases">
        <title>Genomic Encyclopedia of Type Strains, Phase III (KMG-III): the genomes of soil and plant-associated and newly described type strains.</title>
        <authorList>
            <person name="Whitman W."/>
        </authorList>
    </citation>
    <scope>NUCLEOTIDE SEQUENCE [LARGE SCALE GENOMIC DNA]</scope>
    <source>
        <strain evidence="16 17">CECT 8488</strain>
    </source>
</reference>
<keyword evidence="6 13" id="KW-0808">Transferase</keyword>
<evidence type="ECO:0000313" key="17">
    <source>
        <dbReference type="Proteomes" id="UP000256845"/>
    </source>
</evidence>
<feature type="binding site" evidence="14">
    <location>
        <position position="114"/>
    </location>
    <ligand>
        <name>ATP</name>
        <dbReference type="ChEBI" id="CHEBI:30616"/>
    </ligand>
</feature>
<feature type="binding site" evidence="14">
    <location>
        <position position="54"/>
    </location>
    <ligand>
        <name>ATP</name>
        <dbReference type="ChEBI" id="CHEBI:30616"/>
    </ligand>
</feature>
<keyword evidence="5 13" id="KW-0963">Cytoplasm</keyword>
<dbReference type="Proteomes" id="UP000256845">
    <property type="component" value="Unassembled WGS sequence"/>
</dbReference>
<dbReference type="NCBIfam" id="TIGR00057">
    <property type="entry name" value="L-threonylcarbamoyladenylate synthase"/>
    <property type="match status" value="1"/>
</dbReference>
<sequence>MSMITPMDDKGIAAAAKALRAGELVAFPTETVYGLGADATNDHAVAGIYEAKGRPSFNPLIVHLPSAREVARYAEMTEIGHKLADRFWPGALTLVLPRLKKDRLSKLVSAGLDTVAVRVPAHGGARDLLRVADRPIAAPSANASGRLSPTEAAHVAASLGEKVTMILDGGPCKVGVESTIIDASGDRPTLLRPGGIAVEAIEDCLGVTLLRAASDDHAPKSPGMLSSHYAPGLPVRLNVTEPNAGEAWLGLGDCPSATLNLSPSGDLREAAANLFIMLHQLDNPRFSAIAIAPIPETGLGLAINDRIRRASYL</sequence>
<feature type="binding site" evidence="14">
    <location>
        <position position="148"/>
    </location>
    <ligand>
        <name>ATP</name>
        <dbReference type="ChEBI" id="CHEBI:30616"/>
    </ligand>
</feature>
<dbReference type="InterPro" id="IPR010923">
    <property type="entry name" value="T(6)A37_SUA5"/>
</dbReference>
<evidence type="ECO:0000256" key="5">
    <source>
        <dbReference type="ARBA" id="ARBA00022490"/>
    </source>
</evidence>
<dbReference type="Pfam" id="PF01300">
    <property type="entry name" value="Sua5_yciO_yrdC"/>
    <property type="match status" value="1"/>
</dbReference>
<dbReference type="GO" id="GO:0005737">
    <property type="term" value="C:cytoplasm"/>
    <property type="evidence" value="ECO:0007669"/>
    <property type="project" value="UniProtKB-SubCell"/>
</dbReference>
<evidence type="ECO:0000313" key="16">
    <source>
        <dbReference type="EMBL" id="RED52232.1"/>
    </source>
</evidence>
<dbReference type="InterPro" id="IPR005145">
    <property type="entry name" value="Sua5_C"/>
</dbReference>
<evidence type="ECO:0000256" key="13">
    <source>
        <dbReference type="PIRNR" id="PIRNR004930"/>
    </source>
</evidence>
<name>A0A3D9HRW5_9PROT</name>
<dbReference type="GO" id="GO:0000049">
    <property type="term" value="F:tRNA binding"/>
    <property type="evidence" value="ECO:0007669"/>
    <property type="project" value="TreeGrafter"/>
</dbReference>
<feature type="binding site" evidence="14">
    <location>
        <position position="58"/>
    </location>
    <ligand>
        <name>ATP</name>
        <dbReference type="ChEBI" id="CHEBI:30616"/>
    </ligand>
</feature>
<evidence type="ECO:0000256" key="6">
    <source>
        <dbReference type="ARBA" id="ARBA00022679"/>
    </source>
</evidence>
<dbReference type="PROSITE" id="PS51163">
    <property type="entry name" value="YRDC"/>
    <property type="match status" value="1"/>
</dbReference>
<evidence type="ECO:0000256" key="14">
    <source>
        <dbReference type="PIRSR" id="PIRSR004930-1"/>
    </source>
</evidence>
<feature type="binding site" evidence="14">
    <location>
        <position position="138"/>
    </location>
    <ligand>
        <name>L-threonine</name>
        <dbReference type="ChEBI" id="CHEBI:57926"/>
    </ligand>
</feature>
<evidence type="ECO:0000256" key="4">
    <source>
        <dbReference type="ARBA" id="ARBA00015492"/>
    </source>
</evidence>
<protein>
    <recommendedName>
        <fullName evidence="4 13">Threonylcarbamoyl-AMP synthase</fullName>
        <shortName evidence="13">TC-AMP synthase</shortName>
        <ecNumber evidence="3 13">2.7.7.87</ecNumber>
    </recommendedName>
    <alternativeName>
        <fullName evidence="11 13">L-threonylcarbamoyladenylate synthase</fullName>
    </alternativeName>
</protein>
<evidence type="ECO:0000256" key="2">
    <source>
        <dbReference type="ARBA" id="ARBA00007663"/>
    </source>
</evidence>
<comment type="caution">
    <text evidence="16">The sequence shown here is derived from an EMBL/GenBank/DDBJ whole genome shotgun (WGS) entry which is preliminary data.</text>
</comment>
<dbReference type="RefSeq" id="WP_115935783.1">
    <property type="nucleotide sequence ID" value="NZ_QRDW01000002.1"/>
</dbReference>
<feature type="binding site" evidence="14">
    <location>
        <position position="140"/>
    </location>
    <ligand>
        <name>ATP</name>
        <dbReference type="ChEBI" id="CHEBI:30616"/>
    </ligand>
</feature>
<gene>
    <name evidence="16" type="ORF">DFP90_102250</name>
</gene>
<evidence type="ECO:0000259" key="15">
    <source>
        <dbReference type="PROSITE" id="PS51163"/>
    </source>
</evidence>